<gene>
    <name evidence="5" type="ORF">KUTeg_013477</name>
</gene>
<dbReference type="InterPro" id="IPR039942">
    <property type="entry name" value="SBSPO"/>
</dbReference>
<dbReference type="Gene3D" id="2.20.100.10">
    <property type="entry name" value="Thrombospondin type-1 (TSP1) repeat"/>
    <property type="match status" value="2"/>
</dbReference>
<keyword evidence="1" id="KW-0732">Signal</keyword>
<accession>A0ABQ9ETS4</accession>
<dbReference type="PANTHER" id="PTHR20920">
    <property type="entry name" value="RPE-SPONDIN"/>
    <property type="match status" value="1"/>
</dbReference>
<evidence type="ECO:0000313" key="6">
    <source>
        <dbReference type="Proteomes" id="UP001217089"/>
    </source>
</evidence>
<dbReference type="SUPFAM" id="SSF82895">
    <property type="entry name" value="TSP-1 type 1 repeat"/>
    <property type="match status" value="2"/>
</dbReference>
<comment type="caution">
    <text evidence="5">The sequence shown here is derived from an EMBL/GenBank/DDBJ whole genome shotgun (WGS) entry which is preliminary data.</text>
</comment>
<keyword evidence="2" id="KW-1015">Disulfide bond</keyword>
<dbReference type="InterPro" id="IPR036383">
    <property type="entry name" value="TSP1_rpt_sf"/>
</dbReference>
<dbReference type="Pfam" id="PF19028">
    <property type="entry name" value="TSP1_spondin"/>
    <property type="match status" value="1"/>
</dbReference>
<keyword evidence="6" id="KW-1185">Reference proteome</keyword>
<reference evidence="5 6" key="1">
    <citation type="submission" date="2022-12" db="EMBL/GenBank/DDBJ databases">
        <title>Chromosome-level genome of Tegillarca granosa.</title>
        <authorList>
            <person name="Kim J."/>
        </authorList>
    </citation>
    <scope>NUCLEOTIDE SEQUENCE [LARGE SCALE GENOMIC DNA]</scope>
    <source>
        <strain evidence="5">Teg-2019</strain>
        <tissue evidence="5">Adductor muscle</tissue>
    </source>
</reference>
<organism evidence="5 6">
    <name type="scientific">Tegillarca granosa</name>
    <name type="common">Malaysian cockle</name>
    <name type="synonym">Anadara granosa</name>
    <dbReference type="NCBI Taxonomy" id="220873"/>
    <lineage>
        <taxon>Eukaryota</taxon>
        <taxon>Metazoa</taxon>
        <taxon>Spiralia</taxon>
        <taxon>Lophotrochozoa</taxon>
        <taxon>Mollusca</taxon>
        <taxon>Bivalvia</taxon>
        <taxon>Autobranchia</taxon>
        <taxon>Pteriomorphia</taxon>
        <taxon>Arcoida</taxon>
        <taxon>Arcoidea</taxon>
        <taxon>Arcidae</taxon>
        <taxon>Tegillarca</taxon>
    </lineage>
</organism>
<proteinExistence type="predicted"/>
<evidence type="ECO:0000313" key="5">
    <source>
        <dbReference type="EMBL" id="KAJ8308603.1"/>
    </source>
</evidence>
<feature type="domain" description="Spondin-like TSP1" evidence="4">
    <location>
        <begin position="5"/>
        <end position="57"/>
    </location>
</feature>
<protein>
    <recommendedName>
        <fullName evidence="4">Spondin-like TSP1 domain-containing protein</fullName>
    </recommendedName>
</protein>
<dbReference type="InterPro" id="IPR044004">
    <property type="entry name" value="TSP1_spondin_dom"/>
</dbReference>
<dbReference type="SMART" id="SM00209">
    <property type="entry name" value="TSP1"/>
    <property type="match status" value="1"/>
</dbReference>
<dbReference type="Proteomes" id="UP001217089">
    <property type="component" value="Unassembled WGS sequence"/>
</dbReference>
<dbReference type="EMBL" id="JARBDR010000657">
    <property type="protein sequence ID" value="KAJ8308603.1"/>
    <property type="molecule type" value="Genomic_DNA"/>
</dbReference>
<dbReference type="InterPro" id="IPR000884">
    <property type="entry name" value="TSP1_rpt"/>
</dbReference>
<evidence type="ECO:0000256" key="3">
    <source>
        <dbReference type="ARBA" id="ARBA00023180"/>
    </source>
</evidence>
<keyword evidence="3" id="KW-0325">Glycoprotein</keyword>
<sequence length="82" mass="9133">MLILVSPWSTWSSCGLNNGFCGEGKKTRDRTIITDSKCKGVPCPDLNETQVCYGKCCRQDCVVSEWTEWSLCSIDCGVGNRY</sequence>
<dbReference type="PANTHER" id="PTHR20920:SF5">
    <property type="entry name" value="SMB DOMAIN-CONTAINING PROTEIN"/>
    <property type="match status" value="1"/>
</dbReference>
<dbReference type="Pfam" id="PF00090">
    <property type="entry name" value="TSP_1"/>
    <property type="match status" value="1"/>
</dbReference>
<evidence type="ECO:0000256" key="2">
    <source>
        <dbReference type="ARBA" id="ARBA00023157"/>
    </source>
</evidence>
<evidence type="ECO:0000256" key="1">
    <source>
        <dbReference type="ARBA" id="ARBA00022729"/>
    </source>
</evidence>
<evidence type="ECO:0000259" key="4">
    <source>
        <dbReference type="Pfam" id="PF19028"/>
    </source>
</evidence>
<name>A0ABQ9ETS4_TEGGR</name>